<dbReference type="RefSeq" id="WP_271998892.1">
    <property type="nucleotide sequence ID" value="NZ_JAQNDN010000007.1"/>
</dbReference>
<evidence type="ECO:0000313" key="4">
    <source>
        <dbReference type="Proteomes" id="UP001217838"/>
    </source>
</evidence>
<dbReference type="PANTHER" id="PTHR11261">
    <property type="entry name" value="INTERPHOTORECEPTOR RETINOID-BINDING PROTEIN"/>
    <property type="match status" value="1"/>
</dbReference>
<sequence length="471" mass="50867">MPRLTSKVLCLLAAVAVLMSCAGPTATRVVRRHSGVWQSQGYGHVLAVDGTRVRLFDVAGDVCVEQRDLDASFLPFFDRARLEGDGATMVLASALDSYEFRFARVPALPRACTPPTANTPRANFEAFAAFFAHHYAFFGLYDVDWPSRVAAARERVTEATDDAALFALLRELVLPLTDSHIKLEAEFAGTTHVHDGDEGPLERSLAADAARRGIEPRQAIAEFRRAYWFDGIGQALLAGRGTVAANQRIQYGMLPGEVGYLAVVSMGGFVDGDYDSLRAELPALDAVMEEAMALFAEKGAHSVIVDASLNIGGYDFIALALAGRFAVAPTLAYTRRAADDPQAREFAIHVEPAKGRRFLGQVYVMTSGETVSAGEILTLALRALPNGHHAGEPTRGAFSTVLEKRLPNGWLVGLSNERYTDPQGECWEGRGIPPQLPLPVFGPDGHDGHVAAIRALLVQIGKDAEIRSTLQ</sequence>
<feature type="chain" id="PRO_5045879384" evidence="1">
    <location>
        <begin position="23"/>
        <end position="471"/>
    </location>
</feature>
<dbReference type="Gene3D" id="3.90.226.10">
    <property type="entry name" value="2-enoyl-CoA Hydratase, Chain A, domain 1"/>
    <property type="match status" value="1"/>
</dbReference>
<keyword evidence="4" id="KW-1185">Reference proteome</keyword>
<dbReference type="PROSITE" id="PS51257">
    <property type="entry name" value="PROKAR_LIPOPROTEIN"/>
    <property type="match status" value="1"/>
</dbReference>
<dbReference type="SMART" id="SM00245">
    <property type="entry name" value="TSPc"/>
    <property type="match status" value="1"/>
</dbReference>
<feature type="domain" description="Tail specific protease" evidence="2">
    <location>
        <begin position="246"/>
        <end position="439"/>
    </location>
</feature>
<organism evidence="3 4">
    <name type="scientific">Nannocystis radixulma</name>
    <dbReference type="NCBI Taxonomy" id="2995305"/>
    <lineage>
        <taxon>Bacteria</taxon>
        <taxon>Pseudomonadati</taxon>
        <taxon>Myxococcota</taxon>
        <taxon>Polyangia</taxon>
        <taxon>Nannocystales</taxon>
        <taxon>Nannocystaceae</taxon>
        <taxon>Nannocystis</taxon>
    </lineage>
</organism>
<dbReference type="InterPro" id="IPR005151">
    <property type="entry name" value="Tail-specific_protease"/>
</dbReference>
<dbReference type="InterPro" id="IPR029045">
    <property type="entry name" value="ClpP/crotonase-like_dom_sf"/>
</dbReference>
<dbReference type="PANTHER" id="PTHR11261:SF3">
    <property type="entry name" value="RETINOL-BINDING PROTEIN 3"/>
    <property type="match status" value="1"/>
</dbReference>
<dbReference type="SUPFAM" id="SSF52096">
    <property type="entry name" value="ClpP/crotonase"/>
    <property type="match status" value="1"/>
</dbReference>
<dbReference type="EMBL" id="JAQNDN010000007">
    <property type="protein sequence ID" value="MDC0669192.1"/>
    <property type="molecule type" value="Genomic_DNA"/>
</dbReference>
<proteinExistence type="predicted"/>
<feature type="signal peptide" evidence="1">
    <location>
        <begin position="1"/>
        <end position="22"/>
    </location>
</feature>
<comment type="caution">
    <text evidence="3">The sequence shown here is derived from an EMBL/GenBank/DDBJ whole genome shotgun (WGS) entry which is preliminary data.</text>
</comment>
<keyword evidence="1" id="KW-0732">Signal</keyword>
<evidence type="ECO:0000259" key="2">
    <source>
        <dbReference type="SMART" id="SM00245"/>
    </source>
</evidence>
<dbReference type="Proteomes" id="UP001217838">
    <property type="component" value="Unassembled WGS sequence"/>
</dbReference>
<evidence type="ECO:0000256" key="1">
    <source>
        <dbReference type="SAM" id="SignalP"/>
    </source>
</evidence>
<reference evidence="3 4" key="1">
    <citation type="submission" date="2022-11" db="EMBL/GenBank/DDBJ databases">
        <title>Minimal conservation of predation-associated metabolite biosynthetic gene clusters underscores biosynthetic potential of Myxococcota including descriptions for ten novel species: Archangium lansinium sp. nov., Myxococcus landrumus sp. nov., Nannocystis bai.</title>
        <authorList>
            <person name="Ahearne A."/>
            <person name="Stevens C."/>
            <person name="Dowd S."/>
        </authorList>
    </citation>
    <scope>NUCLEOTIDE SEQUENCE [LARGE SCALE GENOMIC DNA]</scope>
    <source>
        <strain evidence="3 4">NCELM</strain>
    </source>
</reference>
<evidence type="ECO:0000313" key="3">
    <source>
        <dbReference type="EMBL" id="MDC0669192.1"/>
    </source>
</evidence>
<dbReference type="Gene3D" id="3.30.750.44">
    <property type="match status" value="1"/>
</dbReference>
<protein>
    <submittedName>
        <fullName evidence="3">S41 family peptidase</fullName>
    </submittedName>
</protein>
<accession>A0ABT5B526</accession>
<gene>
    <name evidence="3" type="ORF">POL58_15680</name>
</gene>
<dbReference type="Pfam" id="PF03572">
    <property type="entry name" value="Peptidase_S41"/>
    <property type="match status" value="1"/>
</dbReference>
<name>A0ABT5B526_9BACT</name>
<dbReference type="CDD" id="cd07563">
    <property type="entry name" value="Peptidase_S41_IRBP"/>
    <property type="match status" value="1"/>
</dbReference>